<dbReference type="InterPro" id="IPR011005">
    <property type="entry name" value="Dihydropteroate_synth-like_sf"/>
</dbReference>
<gene>
    <name evidence="3" type="ORF">SACC_18800</name>
</gene>
<dbReference type="InterPro" id="IPR025595">
    <property type="entry name" value="PterinBD-DUF4346"/>
</dbReference>
<dbReference type="GO" id="GO:0042558">
    <property type="term" value="P:pteridine-containing compound metabolic process"/>
    <property type="evidence" value="ECO:0007669"/>
    <property type="project" value="InterPro"/>
</dbReference>
<evidence type="ECO:0000313" key="3">
    <source>
        <dbReference type="EMBL" id="BDB98863.1"/>
    </source>
</evidence>
<dbReference type="PROSITE" id="PS50972">
    <property type="entry name" value="PTERIN_BINDING"/>
    <property type="match status" value="1"/>
</dbReference>
<organism evidence="3 4">
    <name type="scientific">Saccharolobus caldissimus</name>
    <dbReference type="NCBI Taxonomy" id="1702097"/>
    <lineage>
        <taxon>Archaea</taxon>
        <taxon>Thermoproteota</taxon>
        <taxon>Thermoprotei</taxon>
        <taxon>Sulfolobales</taxon>
        <taxon>Sulfolobaceae</taxon>
        <taxon>Saccharolobus</taxon>
    </lineage>
</organism>
<keyword evidence="4" id="KW-1185">Reference proteome</keyword>
<feature type="coiled-coil region" evidence="1">
    <location>
        <begin position="113"/>
        <end position="140"/>
    </location>
</feature>
<evidence type="ECO:0000256" key="1">
    <source>
        <dbReference type="SAM" id="Coils"/>
    </source>
</evidence>
<dbReference type="AlphaFoldDB" id="A0AAQ4CST2"/>
<dbReference type="NCBIfam" id="TIGR00284">
    <property type="entry name" value="dihydropteroate synthase-like protein"/>
    <property type="match status" value="1"/>
</dbReference>
<dbReference type="InterPro" id="IPR000489">
    <property type="entry name" value="Pterin-binding_dom"/>
</dbReference>
<dbReference type="Pfam" id="PF14251">
    <property type="entry name" value="PterinBD-DUF4346"/>
    <property type="match status" value="1"/>
</dbReference>
<sequence length="495" mass="55333">MKVLLVTGTLAAPILAEVVKSIKDVEISIKVLNYPVASLMSTKFIAENLKNLGIQNNTDIDYILLPGLVYGDAKIVEQVTGIKTFKGTEEAWDLPKVIDALKKGIELSTIDPADKIINKIDDANEKIEKIEKEAEIAFEIGNVKIPVRPPPFRIFLELDHKENIEELDRVRNYIDVVVVGFPVGHNNLDEVRNKIREVVDKGYTVGIDAESPKELIEGVKAGAEIVFNLNETNINSLEEIRKDSAFVVAPFSVENKGEITVKMVNEAKKRGFEKLIADPVLSPPLRGLVNSLIEYKYVRDTLPDIPILMGVLNVTELLDADSIGINALLTSIAGEIGISNLLIMEKGKTRWSSWEIKQASKMISIALKENRLPKDLGIDLLVLKNKRRTRQNVKADIIVNERVEPEMDKAGFARIFVSDDGFGIEWLGKDKITIKGKDALSIGRTLIRKIKDISKEHILYIGYELAKAEIAYRLDKNYIQDQPLFKKIVDDNSST</sequence>
<dbReference type="SUPFAM" id="SSF51717">
    <property type="entry name" value="Dihydropteroate synthetase-like"/>
    <property type="match status" value="1"/>
</dbReference>
<name>A0AAQ4CST2_9CREN</name>
<reference evidence="3 4" key="1">
    <citation type="journal article" date="2022" name="Microbiol. Resour. Announc.">
        <title>Complete Genome Sequence of the Hyperthermophilic and Acidophilic Archaeon Saccharolobus caldissimus Strain HS-3T.</title>
        <authorList>
            <person name="Sakai H.D."/>
            <person name="Kurosawa N."/>
        </authorList>
    </citation>
    <scope>NUCLEOTIDE SEQUENCE [LARGE SCALE GENOMIC DNA]</scope>
    <source>
        <strain evidence="3 4">JCM32116</strain>
    </source>
</reference>
<dbReference type="InterPro" id="IPR045406">
    <property type="entry name" value="DUF6513"/>
</dbReference>
<proteinExistence type="predicted"/>
<evidence type="ECO:0000313" key="4">
    <source>
        <dbReference type="Proteomes" id="UP001319921"/>
    </source>
</evidence>
<dbReference type="Proteomes" id="UP001319921">
    <property type="component" value="Chromosome"/>
</dbReference>
<protein>
    <submittedName>
        <fullName evidence="3">Dihydropteroate synthase</fullName>
    </submittedName>
</protein>
<evidence type="ECO:0000259" key="2">
    <source>
        <dbReference type="PROSITE" id="PS50972"/>
    </source>
</evidence>
<dbReference type="EMBL" id="AP025226">
    <property type="protein sequence ID" value="BDB98863.1"/>
    <property type="molecule type" value="Genomic_DNA"/>
</dbReference>
<feature type="domain" description="Pterin-binding" evidence="2">
    <location>
        <begin position="100"/>
        <end position="364"/>
    </location>
</feature>
<dbReference type="InterPro" id="IPR005236">
    <property type="entry name" value="Dihydropt_synth"/>
</dbReference>
<dbReference type="KEGG" id="scas:SACC_18800"/>
<dbReference type="GeneID" id="68866610"/>
<accession>A0AAQ4CST2</accession>
<keyword evidence="1" id="KW-0175">Coiled coil</keyword>
<dbReference type="Pfam" id="PF20123">
    <property type="entry name" value="DUF6513"/>
    <property type="match status" value="1"/>
</dbReference>
<dbReference type="RefSeq" id="WP_229569229.1">
    <property type="nucleotide sequence ID" value="NZ_AP025226.1"/>
</dbReference>